<dbReference type="EMBL" id="JBANAX010000789">
    <property type="protein sequence ID" value="KAL1193317.1"/>
    <property type="molecule type" value="Genomic_DNA"/>
</dbReference>
<evidence type="ECO:0000313" key="2">
    <source>
        <dbReference type="Proteomes" id="UP001558713"/>
    </source>
</evidence>
<sequence>MAAESSNFSAPCVPKFDGDYDHWSLLMENLLRSKEYWSVIQSGFKEPREDEVMSAAQQKTLDEAKLKDLKAKNYLFQSIDKSILKTITQKETSKQLWDSMKVKYQGNERVKRAQLQRLRRVFETIEMKMGKTITDYFGRVMVTANDMRNCGEDMNDVKIVEKIL</sequence>
<dbReference type="AlphaFoldDB" id="A0ABD0ZFF0"/>
<reference evidence="1 2" key="1">
    <citation type="submission" date="2024-04" db="EMBL/GenBank/DDBJ databases">
        <title>Genome assembly C_amara_ONT_v2.</title>
        <authorList>
            <person name="Yant L."/>
            <person name="Moore C."/>
            <person name="Slenker M."/>
        </authorList>
    </citation>
    <scope>NUCLEOTIDE SEQUENCE [LARGE SCALE GENOMIC DNA]</scope>
    <source>
        <tissue evidence="1">Leaf</tissue>
    </source>
</reference>
<keyword evidence="2" id="KW-1185">Reference proteome</keyword>
<gene>
    <name evidence="1" type="ORF">V5N11_012556</name>
</gene>
<accession>A0ABD0ZFF0</accession>
<comment type="caution">
    <text evidence="1">The sequence shown here is derived from an EMBL/GenBank/DDBJ whole genome shotgun (WGS) entry which is preliminary data.</text>
</comment>
<evidence type="ECO:0000313" key="1">
    <source>
        <dbReference type="EMBL" id="KAL1193317.1"/>
    </source>
</evidence>
<evidence type="ECO:0008006" key="3">
    <source>
        <dbReference type="Google" id="ProtNLM"/>
    </source>
</evidence>
<dbReference type="PANTHER" id="PTHR35317:SF27">
    <property type="entry name" value="RETROVIRUS-RELATED POL POLYPROTEIN FROM TRANSPOSON TNT 1-94"/>
    <property type="match status" value="1"/>
</dbReference>
<organism evidence="1 2">
    <name type="scientific">Cardamine amara subsp. amara</name>
    <dbReference type="NCBI Taxonomy" id="228776"/>
    <lineage>
        <taxon>Eukaryota</taxon>
        <taxon>Viridiplantae</taxon>
        <taxon>Streptophyta</taxon>
        <taxon>Embryophyta</taxon>
        <taxon>Tracheophyta</taxon>
        <taxon>Spermatophyta</taxon>
        <taxon>Magnoliopsida</taxon>
        <taxon>eudicotyledons</taxon>
        <taxon>Gunneridae</taxon>
        <taxon>Pentapetalae</taxon>
        <taxon>rosids</taxon>
        <taxon>malvids</taxon>
        <taxon>Brassicales</taxon>
        <taxon>Brassicaceae</taxon>
        <taxon>Cardamineae</taxon>
        <taxon>Cardamine</taxon>
    </lineage>
</organism>
<protein>
    <recommendedName>
        <fullName evidence="3">Retrovirus-related Pol polyprotein from transposon TNT 1-94</fullName>
    </recommendedName>
</protein>
<dbReference type="PANTHER" id="PTHR35317">
    <property type="entry name" value="OS04G0629600 PROTEIN"/>
    <property type="match status" value="1"/>
</dbReference>
<dbReference type="Proteomes" id="UP001558713">
    <property type="component" value="Unassembled WGS sequence"/>
</dbReference>
<dbReference type="Pfam" id="PF14223">
    <property type="entry name" value="Retrotran_gag_2"/>
    <property type="match status" value="1"/>
</dbReference>
<name>A0ABD0ZFF0_CARAN</name>
<proteinExistence type="predicted"/>